<name>A0A9W9FZN9_9EURO</name>
<comment type="caution">
    <text evidence="4">The sequence shown here is derived from an EMBL/GenBank/DDBJ whole genome shotgun (WGS) entry which is preliminary data.</text>
</comment>
<dbReference type="InterPro" id="IPR046623">
    <property type="entry name" value="DUF6536"/>
</dbReference>
<feature type="transmembrane region" description="Helical" evidence="2">
    <location>
        <begin position="618"/>
        <end position="640"/>
    </location>
</feature>
<dbReference type="EMBL" id="JAPQKH010000003">
    <property type="protein sequence ID" value="KAJ5109388.1"/>
    <property type="molecule type" value="Genomic_DNA"/>
</dbReference>
<gene>
    <name evidence="4" type="ORF">N7456_006063</name>
</gene>
<evidence type="ECO:0000313" key="4">
    <source>
        <dbReference type="EMBL" id="KAJ5109388.1"/>
    </source>
</evidence>
<feature type="region of interest" description="Disordered" evidence="1">
    <location>
        <begin position="1"/>
        <end position="30"/>
    </location>
</feature>
<feature type="transmembrane region" description="Helical" evidence="2">
    <location>
        <begin position="493"/>
        <end position="518"/>
    </location>
</feature>
<dbReference type="Pfam" id="PF20163">
    <property type="entry name" value="DUF6536"/>
    <property type="match status" value="1"/>
</dbReference>
<feature type="compositionally biased region" description="Low complexity" evidence="1">
    <location>
        <begin position="20"/>
        <end position="30"/>
    </location>
</feature>
<feature type="domain" description="DUF6536" evidence="3">
    <location>
        <begin position="56"/>
        <end position="212"/>
    </location>
</feature>
<feature type="transmembrane region" description="Helical" evidence="2">
    <location>
        <begin position="108"/>
        <end position="127"/>
    </location>
</feature>
<organism evidence="4 5">
    <name type="scientific">Penicillium angulare</name>
    <dbReference type="NCBI Taxonomy" id="116970"/>
    <lineage>
        <taxon>Eukaryota</taxon>
        <taxon>Fungi</taxon>
        <taxon>Dikarya</taxon>
        <taxon>Ascomycota</taxon>
        <taxon>Pezizomycotina</taxon>
        <taxon>Eurotiomycetes</taxon>
        <taxon>Eurotiomycetidae</taxon>
        <taxon>Eurotiales</taxon>
        <taxon>Aspergillaceae</taxon>
        <taxon>Penicillium</taxon>
    </lineage>
</organism>
<keyword evidence="2" id="KW-0812">Transmembrane</keyword>
<proteinExistence type="predicted"/>
<keyword evidence="5" id="KW-1185">Reference proteome</keyword>
<dbReference type="PANTHER" id="PTHR35395:SF1">
    <property type="entry name" value="DUF6536 DOMAIN-CONTAINING PROTEIN"/>
    <property type="match status" value="1"/>
</dbReference>
<keyword evidence="2" id="KW-0472">Membrane</keyword>
<feature type="transmembrane region" description="Helical" evidence="2">
    <location>
        <begin position="64"/>
        <end position="87"/>
    </location>
</feature>
<protein>
    <recommendedName>
        <fullName evidence="3">DUF6536 domain-containing protein</fullName>
    </recommendedName>
</protein>
<sequence>MPSPIRYEPVAGDHSEQDSDAFQSQQDASACPEIIQEAHEPMQPDDVPHSTTKPPWQDPVRWCIWGNVAVLAINIIFTVAAVGVSASKGNNHGFGSITMYRGSCKTAQYMKIGLHLLLNVLSVAMTATSSYCCTILMAPSRSDVDEAHAKGTWLSIGVSSWRNFWNLKAQSQVLWVSLLATSMIMQMVYNSVVYSSLNANTYPAIVAPLNFVSNNSVPTSYYEDINCFPESFLNWTIADLRADILNGTFEYLSKEDCLNSYATSYVSNRRTVVLVTKDSLSGDGIPIAGYGYPGGITDMDPSKNMTPNLFASNYDYGQSNVGFDWMCYAGGPDAGSCSGSFINSQGEWNVSGQQCARLTSVNLYNVNPDSLYSDISFDRSSLTGGYDSMERQLNGTGVNWTDNEIKDLLSYVDSNPAPGQMREYINHTSWVKSVQEYASKAKVVQADGSQEPVRGHINVSTYYPSLSNIGNGARVEVTVDHCLSQKSDEECSIFYQVPIALTVIICGVIKVICMLLLLRINRVELLLTIGDAISSFLQRPDPTTRNWCSLSSDVVLSNKECPWNAANKSFEKGNFVPQEYQPDTLQGTQNPYRSRIDGQDAGVSHSPKELRHATSSRVWLMTLAALISYIVISFLFPSLAVKTSSTHPYDTYDDAGSLTSIWHIKG</sequence>
<evidence type="ECO:0000313" key="5">
    <source>
        <dbReference type="Proteomes" id="UP001149165"/>
    </source>
</evidence>
<keyword evidence="2" id="KW-1133">Transmembrane helix</keyword>
<evidence type="ECO:0000256" key="2">
    <source>
        <dbReference type="SAM" id="Phobius"/>
    </source>
</evidence>
<reference evidence="4" key="2">
    <citation type="journal article" date="2023" name="IMA Fungus">
        <title>Comparative genomic study of the Penicillium genus elucidates a diverse pangenome and 15 lateral gene transfer events.</title>
        <authorList>
            <person name="Petersen C."/>
            <person name="Sorensen T."/>
            <person name="Nielsen M.R."/>
            <person name="Sondergaard T.E."/>
            <person name="Sorensen J.L."/>
            <person name="Fitzpatrick D.A."/>
            <person name="Frisvad J.C."/>
            <person name="Nielsen K.L."/>
        </authorList>
    </citation>
    <scope>NUCLEOTIDE SEQUENCE</scope>
    <source>
        <strain evidence="4">IBT 30069</strain>
    </source>
</reference>
<evidence type="ECO:0000259" key="3">
    <source>
        <dbReference type="Pfam" id="PF20163"/>
    </source>
</evidence>
<dbReference type="OrthoDB" id="5429634at2759"/>
<dbReference type="PANTHER" id="PTHR35395">
    <property type="entry name" value="DUF6536 DOMAIN-CONTAINING PROTEIN"/>
    <property type="match status" value="1"/>
</dbReference>
<evidence type="ECO:0000256" key="1">
    <source>
        <dbReference type="SAM" id="MobiDB-lite"/>
    </source>
</evidence>
<dbReference type="Proteomes" id="UP001149165">
    <property type="component" value="Unassembled WGS sequence"/>
</dbReference>
<dbReference type="AlphaFoldDB" id="A0A9W9FZN9"/>
<accession>A0A9W9FZN9</accession>
<reference evidence="4" key="1">
    <citation type="submission" date="2022-11" db="EMBL/GenBank/DDBJ databases">
        <authorList>
            <person name="Petersen C."/>
        </authorList>
    </citation>
    <scope>NUCLEOTIDE SEQUENCE</scope>
    <source>
        <strain evidence="4">IBT 30069</strain>
    </source>
</reference>